<keyword evidence="9" id="KW-1185">Reference proteome</keyword>
<dbReference type="Proteomes" id="UP000250369">
    <property type="component" value="Unassembled WGS sequence"/>
</dbReference>
<gene>
    <name evidence="8" type="ORF">DQG23_19015</name>
</gene>
<sequence>MDFILAFAAGLLSFLSPCVLPLIPAYLSYMVGSSVTEISAGPQKINALLKAALFVAGFSIVFVLLGISVSSVSRLLSGHLELIQRVGGVLVVIFGIHMTGIFKIRFLYMEKRMRLPGSAKGRSFGSFLMGMAFAIGWTPCIGPILSSILIFAGSMETLDKGVALLAVYSLGMGVPFLLSALLIDNLSVYLRKITRHLPVISIVSGVIVIAMGILIFTNRLEVLGQYGSLFNL</sequence>
<evidence type="ECO:0000256" key="1">
    <source>
        <dbReference type="ARBA" id="ARBA00004141"/>
    </source>
</evidence>
<protein>
    <submittedName>
        <fullName evidence="8">Cytochrome c biogenesis protein CcdA</fullName>
    </submittedName>
</protein>
<comment type="caution">
    <text evidence="8">The sequence shown here is derived from an EMBL/GenBank/DDBJ whole genome shotgun (WGS) entry which is preliminary data.</text>
</comment>
<dbReference type="InterPro" id="IPR003834">
    <property type="entry name" value="Cyt_c_assmbl_TM_dom"/>
</dbReference>
<dbReference type="GO" id="GO:0017004">
    <property type="term" value="P:cytochrome complex assembly"/>
    <property type="evidence" value="ECO:0007669"/>
    <property type="project" value="InterPro"/>
</dbReference>
<proteinExistence type="inferred from homology"/>
<feature type="transmembrane region" description="Helical" evidence="6">
    <location>
        <begin position="6"/>
        <end position="27"/>
    </location>
</feature>
<feature type="transmembrane region" description="Helical" evidence="6">
    <location>
        <begin position="82"/>
        <end position="106"/>
    </location>
</feature>
<dbReference type="EMBL" id="QMFB01000011">
    <property type="protein sequence ID" value="RAV19558.1"/>
    <property type="molecule type" value="Genomic_DNA"/>
</dbReference>
<evidence type="ECO:0000256" key="5">
    <source>
        <dbReference type="ARBA" id="ARBA00023136"/>
    </source>
</evidence>
<evidence type="ECO:0000313" key="9">
    <source>
        <dbReference type="Proteomes" id="UP000250369"/>
    </source>
</evidence>
<dbReference type="Pfam" id="PF02683">
    <property type="entry name" value="DsbD_TM"/>
    <property type="match status" value="1"/>
</dbReference>
<feature type="transmembrane region" description="Helical" evidence="6">
    <location>
        <begin position="48"/>
        <end position="70"/>
    </location>
</feature>
<keyword evidence="5 6" id="KW-0472">Membrane</keyword>
<dbReference type="PANTHER" id="PTHR31272">
    <property type="entry name" value="CYTOCHROME C-TYPE BIOGENESIS PROTEIN HI_1454-RELATED"/>
    <property type="match status" value="1"/>
</dbReference>
<comment type="similarity">
    <text evidence="2">Belongs to the DsbD family.</text>
</comment>
<dbReference type="RefSeq" id="WP_113032463.1">
    <property type="nucleotide sequence ID" value="NZ_QMFB01000011.1"/>
</dbReference>
<organism evidence="8 9">
    <name type="scientific">Paenibacillus contaminans</name>
    <dbReference type="NCBI Taxonomy" id="450362"/>
    <lineage>
        <taxon>Bacteria</taxon>
        <taxon>Bacillati</taxon>
        <taxon>Bacillota</taxon>
        <taxon>Bacilli</taxon>
        <taxon>Bacillales</taxon>
        <taxon>Paenibacillaceae</taxon>
        <taxon>Paenibacillus</taxon>
    </lineage>
</organism>
<comment type="subcellular location">
    <subcellularLocation>
        <location evidence="1">Membrane</location>
        <topology evidence="1">Multi-pass membrane protein</topology>
    </subcellularLocation>
</comment>
<keyword evidence="4 6" id="KW-1133">Transmembrane helix</keyword>
<evidence type="ECO:0000256" key="2">
    <source>
        <dbReference type="ARBA" id="ARBA00006143"/>
    </source>
</evidence>
<dbReference type="OrthoDB" id="9803065at2"/>
<dbReference type="AlphaFoldDB" id="A0A329MJ23"/>
<accession>A0A329MJ23</accession>
<keyword evidence="3 6" id="KW-0812">Transmembrane</keyword>
<feature type="domain" description="Cytochrome C biogenesis protein transmembrane" evidence="7">
    <location>
        <begin position="5"/>
        <end position="216"/>
    </location>
</feature>
<dbReference type="PANTHER" id="PTHR31272:SF4">
    <property type="entry name" value="CYTOCHROME C-TYPE BIOGENESIS PROTEIN HI_1454-RELATED"/>
    <property type="match status" value="1"/>
</dbReference>
<feature type="transmembrane region" description="Helical" evidence="6">
    <location>
        <begin position="163"/>
        <end position="183"/>
    </location>
</feature>
<evidence type="ECO:0000313" key="8">
    <source>
        <dbReference type="EMBL" id="RAV19558.1"/>
    </source>
</evidence>
<evidence type="ECO:0000259" key="7">
    <source>
        <dbReference type="Pfam" id="PF02683"/>
    </source>
</evidence>
<feature type="transmembrane region" description="Helical" evidence="6">
    <location>
        <begin position="195"/>
        <end position="216"/>
    </location>
</feature>
<dbReference type="GO" id="GO:0016020">
    <property type="term" value="C:membrane"/>
    <property type="evidence" value="ECO:0007669"/>
    <property type="project" value="UniProtKB-SubCell"/>
</dbReference>
<reference evidence="8 9" key="1">
    <citation type="journal article" date="2009" name="Int. J. Syst. Evol. Microbiol.">
        <title>Paenibacillus contaminans sp. nov., isolated from a contaminated laboratory plate.</title>
        <authorList>
            <person name="Chou J.H."/>
            <person name="Lee J.H."/>
            <person name="Lin M.C."/>
            <person name="Chang P.S."/>
            <person name="Arun A.B."/>
            <person name="Young C.C."/>
            <person name="Chen W.M."/>
        </authorList>
    </citation>
    <scope>NUCLEOTIDE SEQUENCE [LARGE SCALE GENOMIC DNA]</scope>
    <source>
        <strain evidence="8 9">CKOBP-6</strain>
    </source>
</reference>
<evidence type="ECO:0000256" key="3">
    <source>
        <dbReference type="ARBA" id="ARBA00022692"/>
    </source>
</evidence>
<evidence type="ECO:0000256" key="6">
    <source>
        <dbReference type="SAM" id="Phobius"/>
    </source>
</evidence>
<evidence type="ECO:0000256" key="4">
    <source>
        <dbReference type="ARBA" id="ARBA00022989"/>
    </source>
</evidence>
<feature type="transmembrane region" description="Helical" evidence="6">
    <location>
        <begin position="127"/>
        <end position="151"/>
    </location>
</feature>
<name>A0A329MJ23_9BACL</name>
<dbReference type="InterPro" id="IPR051790">
    <property type="entry name" value="Cytochrome_c-biogenesis_DsbD"/>
</dbReference>